<dbReference type="WBParaSite" id="SMUV_0000448401-mRNA-1">
    <property type="protein sequence ID" value="SMUV_0000448401-mRNA-1"/>
    <property type="gene ID" value="SMUV_0000448401"/>
</dbReference>
<evidence type="ECO:0000256" key="1">
    <source>
        <dbReference type="ARBA" id="ARBA00007917"/>
    </source>
</evidence>
<evidence type="ECO:0000259" key="3">
    <source>
        <dbReference type="Pfam" id="PF10170"/>
    </source>
</evidence>
<organism evidence="4 5">
    <name type="scientific">Syphacia muris</name>
    <dbReference type="NCBI Taxonomy" id="451379"/>
    <lineage>
        <taxon>Eukaryota</taxon>
        <taxon>Metazoa</taxon>
        <taxon>Ecdysozoa</taxon>
        <taxon>Nematoda</taxon>
        <taxon>Chromadorea</taxon>
        <taxon>Rhabditida</taxon>
        <taxon>Spirurina</taxon>
        <taxon>Oxyuridomorpha</taxon>
        <taxon>Oxyuroidea</taxon>
        <taxon>Oxyuridae</taxon>
        <taxon>Syphacia</taxon>
    </lineage>
</organism>
<evidence type="ECO:0000313" key="5">
    <source>
        <dbReference type="WBParaSite" id="SMUV_0000448401-mRNA-1"/>
    </source>
</evidence>
<comment type="similarity">
    <text evidence="1">Belongs to the CDPF1 family.</text>
</comment>
<evidence type="ECO:0000256" key="2">
    <source>
        <dbReference type="ARBA" id="ARBA00014801"/>
    </source>
</evidence>
<dbReference type="Pfam" id="PF10170">
    <property type="entry name" value="C6_DPF"/>
    <property type="match status" value="1"/>
</dbReference>
<accession>A0A0N5AJ60</accession>
<evidence type="ECO:0000313" key="4">
    <source>
        <dbReference type="Proteomes" id="UP000046393"/>
    </source>
</evidence>
<dbReference type="PANTHER" id="PTHR31849:SF1">
    <property type="entry name" value="CYSTEINE-RICH DPF MOTIF DOMAIN-CONTAINING PROTEIN 1"/>
    <property type="match status" value="1"/>
</dbReference>
<keyword evidence="4" id="KW-1185">Reference proteome</keyword>
<dbReference type="Proteomes" id="UP000046393">
    <property type="component" value="Unplaced"/>
</dbReference>
<name>A0A0N5AJ60_9BILA</name>
<dbReference type="InterPro" id="IPR018785">
    <property type="entry name" value="CDPF1_dom"/>
</dbReference>
<proteinExistence type="inferred from homology"/>
<dbReference type="AlphaFoldDB" id="A0A0N5AJ60"/>
<dbReference type="InterPro" id="IPR042426">
    <property type="entry name" value="CDPF1"/>
</dbReference>
<reference evidence="5" key="1">
    <citation type="submission" date="2017-02" db="UniProtKB">
        <authorList>
            <consortium name="WormBaseParasite"/>
        </authorList>
    </citation>
    <scope>IDENTIFICATION</scope>
</reference>
<protein>
    <recommendedName>
        <fullName evidence="2">Cysteine-rich DPF motif domain-containing protein 1</fullName>
    </recommendedName>
</protein>
<sequence length="161" mass="18525">MNSTEMSQSSSSFNDQTSSFVQRECDNESSLVSFVCSICGLNAKCRYGNVKVNGRTYVILHNYTYKEEVYYMMDPFRNRSHADKRRLAVEKSLEKSGQDNTFNILDFFVIGALCALCGQPVCIDELCSMFYGKTFCTSCINKQKEYFPKEIIEVFNYYSGY</sequence>
<feature type="domain" description="Cysteine-rich DPF motif" evidence="3">
    <location>
        <begin position="34"/>
        <end position="153"/>
    </location>
</feature>
<dbReference type="PANTHER" id="PTHR31849">
    <property type="entry name" value="CYSTEINE-RICH PDF MOTIF DOMAIN-CONTAINING PROTEIN 1"/>
    <property type="match status" value="1"/>
</dbReference>